<dbReference type="EMBL" id="FMJE01000004">
    <property type="protein sequence ID" value="SCM81588.1"/>
    <property type="molecule type" value="Genomic_DNA"/>
</dbReference>
<dbReference type="InterPro" id="IPR035906">
    <property type="entry name" value="MetI-like_sf"/>
</dbReference>
<evidence type="ECO:0000256" key="4">
    <source>
        <dbReference type="ARBA" id="ARBA00022692"/>
    </source>
</evidence>
<feature type="transmembrane region" description="Helical" evidence="7">
    <location>
        <begin position="86"/>
        <end position="110"/>
    </location>
</feature>
<keyword evidence="3" id="KW-1003">Cell membrane</keyword>
<keyword evidence="2 7" id="KW-0813">Transport</keyword>
<evidence type="ECO:0000256" key="6">
    <source>
        <dbReference type="ARBA" id="ARBA00023136"/>
    </source>
</evidence>
<evidence type="ECO:0000256" key="2">
    <source>
        <dbReference type="ARBA" id="ARBA00022448"/>
    </source>
</evidence>
<dbReference type="PROSITE" id="PS50928">
    <property type="entry name" value="ABC_TM1"/>
    <property type="match status" value="1"/>
</dbReference>
<feature type="transmembrane region" description="Helical" evidence="7">
    <location>
        <begin position="203"/>
        <end position="228"/>
    </location>
</feature>
<dbReference type="InterPro" id="IPR000515">
    <property type="entry name" value="MetI-like"/>
</dbReference>
<dbReference type="CDD" id="cd06261">
    <property type="entry name" value="TM_PBP2"/>
    <property type="match status" value="1"/>
</dbReference>
<evidence type="ECO:0000256" key="5">
    <source>
        <dbReference type="ARBA" id="ARBA00022989"/>
    </source>
</evidence>
<dbReference type="Pfam" id="PF00528">
    <property type="entry name" value="BPD_transp_1"/>
    <property type="match status" value="1"/>
</dbReference>
<reference evidence="9" key="1">
    <citation type="submission" date="2016-08" db="EMBL/GenBank/DDBJ databases">
        <authorList>
            <person name="Seilhamer J.J."/>
        </authorList>
    </citation>
    <scope>NUCLEOTIDE SEQUENCE</scope>
    <source>
        <strain evidence="9">86</strain>
    </source>
</reference>
<keyword evidence="4 7" id="KW-0812">Transmembrane</keyword>
<dbReference type="PANTHER" id="PTHR43386:SF23">
    <property type="entry name" value="ABC TRANSPORTER"/>
    <property type="match status" value="1"/>
</dbReference>
<dbReference type="SUPFAM" id="SSF161098">
    <property type="entry name" value="MetI-like"/>
    <property type="match status" value="1"/>
</dbReference>
<dbReference type="RefSeq" id="WP_075753208.1">
    <property type="nucleotide sequence ID" value="NZ_LT608335.1"/>
</dbReference>
<evidence type="ECO:0000313" key="9">
    <source>
        <dbReference type="EMBL" id="SCM81588.1"/>
    </source>
</evidence>
<sequence>MDKASTALMQSRKIRLNKRTQMVIVVGIALFFLAVVTLAGIFMDPLAYGADYSAKRLAPSSEHLFGTDYLGRDMFYRTVKGLSTSVLIGLLAAFISSIIALVLGILSATFGGKTDQFINWLVDLCMGVPHLILLILISIMLGGGVQGVVIGVAVTHWPNLTRVVRAEVMQIRSAHYVQVARKFGKSRWAIAKDHIIPHVFPQYIVGLILLFPHAILHEAGITFLGYGLPLDMPAIGIILSESMKHLATGMWWLAFFPGLALLLVVILFDTIGDYLKMLIDPFEAHE</sequence>
<dbReference type="GO" id="GO:0005886">
    <property type="term" value="C:plasma membrane"/>
    <property type="evidence" value="ECO:0007669"/>
    <property type="project" value="UniProtKB-SubCell"/>
</dbReference>
<evidence type="ECO:0000259" key="8">
    <source>
        <dbReference type="PROSITE" id="PS50928"/>
    </source>
</evidence>
<feature type="transmembrane region" description="Helical" evidence="7">
    <location>
        <begin position="21"/>
        <end position="43"/>
    </location>
</feature>
<evidence type="ECO:0000256" key="1">
    <source>
        <dbReference type="ARBA" id="ARBA00004651"/>
    </source>
</evidence>
<comment type="subcellular location">
    <subcellularLocation>
        <location evidence="1 7">Cell membrane</location>
        <topology evidence="1 7">Multi-pass membrane protein</topology>
    </subcellularLocation>
</comment>
<dbReference type="PANTHER" id="PTHR43386">
    <property type="entry name" value="OLIGOPEPTIDE TRANSPORT SYSTEM PERMEASE PROTEIN APPC"/>
    <property type="match status" value="1"/>
</dbReference>
<dbReference type="Gene3D" id="1.10.3720.10">
    <property type="entry name" value="MetI-like"/>
    <property type="match status" value="1"/>
</dbReference>
<dbReference type="InterPro" id="IPR050366">
    <property type="entry name" value="BP-dependent_transpt_permease"/>
</dbReference>
<comment type="similarity">
    <text evidence="7">Belongs to the binding-protein-dependent transport system permease family.</text>
</comment>
<feature type="transmembrane region" description="Helical" evidence="7">
    <location>
        <begin position="249"/>
        <end position="268"/>
    </location>
</feature>
<feature type="domain" description="ABC transmembrane type-1" evidence="8">
    <location>
        <begin position="82"/>
        <end position="272"/>
    </location>
</feature>
<keyword evidence="6 7" id="KW-0472">Membrane</keyword>
<name>A0A212LVP0_9FIRM</name>
<gene>
    <name evidence="9" type="ORF">KL86SPO_40072</name>
</gene>
<feature type="transmembrane region" description="Helical" evidence="7">
    <location>
        <begin position="131"/>
        <end position="154"/>
    </location>
</feature>
<keyword evidence="5 7" id="KW-1133">Transmembrane helix</keyword>
<accession>A0A212LVP0</accession>
<evidence type="ECO:0000256" key="7">
    <source>
        <dbReference type="RuleBase" id="RU363032"/>
    </source>
</evidence>
<protein>
    <submittedName>
        <fullName evidence="9">Binding-protein-dependent transporters inner membrane component</fullName>
    </submittedName>
</protein>
<proteinExistence type="inferred from homology"/>
<dbReference type="GO" id="GO:0055085">
    <property type="term" value="P:transmembrane transport"/>
    <property type="evidence" value="ECO:0007669"/>
    <property type="project" value="InterPro"/>
</dbReference>
<dbReference type="AlphaFoldDB" id="A0A212LVP0"/>
<organism evidence="9">
    <name type="scientific">uncultured Sporomusa sp</name>
    <dbReference type="NCBI Taxonomy" id="307249"/>
    <lineage>
        <taxon>Bacteria</taxon>
        <taxon>Bacillati</taxon>
        <taxon>Bacillota</taxon>
        <taxon>Negativicutes</taxon>
        <taxon>Selenomonadales</taxon>
        <taxon>Sporomusaceae</taxon>
        <taxon>Sporomusa</taxon>
        <taxon>environmental samples</taxon>
    </lineage>
</organism>
<evidence type="ECO:0000256" key="3">
    <source>
        <dbReference type="ARBA" id="ARBA00022475"/>
    </source>
</evidence>